<organism evidence="2 3">
    <name type="scientific">Macrosiphum euphorbiae</name>
    <name type="common">potato aphid</name>
    <dbReference type="NCBI Taxonomy" id="13131"/>
    <lineage>
        <taxon>Eukaryota</taxon>
        <taxon>Metazoa</taxon>
        <taxon>Ecdysozoa</taxon>
        <taxon>Arthropoda</taxon>
        <taxon>Hexapoda</taxon>
        <taxon>Insecta</taxon>
        <taxon>Pterygota</taxon>
        <taxon>Neoptera</taxon>
        <taxon>Paraneoptera</taxon>
        <taxon>Hemiptera</taxon>
        <taxon>Sternorrhyncha</taxon>
        <taxon>Aphidomorpha</taxon>
        <taxon>Aphidoidea</taxon>
        <taxon>Aphididae</taxon>
        <taxon>Macrosiphini</taxon>
        <taxon>Macrosiphum</taxon>
    </lineage>
</organism>
<gene>
    <name evidence="1" type="ORF">MEUPH1_LOCUS10117</name>
    <name evidence="2" type="ORF">MEUPH1_LOCUS10902</name>
</gene>
<evidence type="ECO:0000313" key="1">
    <source>
        <dbReference type="EMBL" id="CAI6354071.1"/>
    </source>
</evidence>
<comment type="caution">
    <text evidence="2">The sequence shown here is derived from an EMBL/GenBank/DDBJ whole genome shotgun (WGS) entry which is preliminary data.</text>
</comment>
<keyword evidence="3" id="KW-1185">Reference proteome</keyword>
<dbReference type="Proteomes" id="UP001160148">
    <property type="component" value="Unassembled WGS sequence"/>
</dbReference>
<evidence type="ECO:0000313" key="3">
    <source>
        <dbReference type="Proteomes" id="UP001160148"/>
    </source>
</evidence>
<proteinExistence type="predicted"/>
<name>A0AAV0WH34_9HEMI</name>
<dbReference type="AlphaFoldDB" id="A0AAV0WH34"/>
<accession>A0AAV0WH34</accession>
<dbReference type="EMBL" id="CARXXK010000002">
    <property type="protein sequence ID" value="CAI6354071.1"/>
    <property type="molecule type" value="Genomic_DNA"/>
</dbReference>
<sequence length="180" mass="19866">MNYSKIGDYNVHLMYAQLNKDLPIPGALLPILKALCASSPDGPHYRMVSPFVPSHSGDIINPYDSMLAMPNIPAIIGFANSIITSAPDAIPDYTIHDTFNDQAPHTLNGHVFPVGAWTASDRSLFLQPGLHQTPETNPELDEQLKQYGYKLMLPIIPANSPPVTLRDFACLSNLQWILQM</sequence>
<dbReference type="EMBL" id="CARXXK010000002">
    <property type="protein sequence ID" value="CAI6354992.1"/>
    <property type="molecule type" value="Genomic_DNA"/>
</dbReference>
<evidence type="ECO:0000313" key="2">
    <source>
        <dbReference type="EMBL" id="CAI6354992.1"/>
    </source>
</evidence>
<protein>
    <submittedName>
        <fullName evidence="2">Uncharacterized protein</fullName>
    </submittedName>
</protein>
<reference evidence="2 3" key="1">
    <citation type="submission" date="2023-01" db="EMBL/GenBank/DDBJ databases">
        <authorList>
            <person name="Whitehead M."/>
        </authorList>
    </citation>
    <scope>NUCLEOTIDE SEQUENCE [LARGE SCALE GENOMIC DNA]</scope>
</reference>